<dbReference type="SMART" id="SM00322">
    <property type="entry name" value="KH"/>
    <property type="match status" value="1"/>
</dbReference>
<dbReference type="AlphaFoldDB" id="A0A0G3I1S5"/>
<dbReference type="EMBL" id="CP004021">
    <property type="protein sequence ID" value="AKK19824.1"/>
    <property type="molecule type" value="Genomic_DNA"/>
</dbReference>
<gene>
    <name evidence="8" type="primary">rpsC</name>
    <name evidence="11" type="ORF">G293_00930</name>
</gene>
<keyword evidence="12" id="KW-1185">Reference proteome</keyword>
<dbReference type="SUPFAM" id="SSF54821">
    <property type="entry name" value="Ribosomal protein S3 C-terminal domain"/>
    <property type="match status" value="1"/>
</dbReference>
<dbReference type="PATRIC" id="fig|1277257.4.peg.206"/>
<dbReference type="KEGG" id="lau:G293_00930"/>
<dbReference type="GO" id="GO:0003735">
    <property type="term" value="F:structural constituent of ribosome"/>
    <property type="evidence" value="ECO:0007669"/>
    <property type="project" value="InterPro"/>
</dbReference>
<organism evidence="11 12">
    <name type="scientific">Candidatus Liberibacter africanus PTSAPSY</name>
    <dbReference type="NCBI Taxonomy" id="1277257"/>
    <lineage>
        <taxon>Bacteria</taxon>
        <taxon>Pseudomonadati</taxon>
        <taxon>Pseudomonadota</taxon>
        <taxon>Alphaproteobacteria</taxon>
        <taxon>Hyphomicrobiales</taxon>
        <taxon>Rhizobiaceae</taxon>
        <taxon>Liberibacter</taxon>
    </lineage>
</organism>
<dbReference type="InterPro" id="IPR009019">
    <property type="entry name" value="KH_sf_prok-type"/>
</dbReference>
<dbReference type="InterPro" id="IPR001351">
    <property type="entry name" value="Ribosomal_uS3_C"/>
</dbReference>
<proteinExistence type="inferred from homology"/>
<dbReference type="InterPro" id="IPR015946">
    <property type="entry name" value="KH_dom-like_a/b"/>
</dbReference>
<evidence type="ECO:0000256" key="1">
    <source>
        <dbReference type="ARBA" id="ARBA00010761"/>
    </source>
</evidence>
<dbReference type="FunFam" id="3.30.300.20:FF:000001">
    <property type="entry name" value="30S ribosomal protein S3"/>
    <property type="match status" value="1"/>
</dbReference>
<evidence type="ECO:0000256" key="8">
    <source>
        <dbReference type="HAMAP-Rule" id="MF_01309"/>
    </source>
</evidence>
<dbReference type="GO" id="GO:0022627">
    <property type="term" value="C:cytosolic small ribosomal subunit"/>
    <property type="evidence" value="ECO:0007669"/>
    <property type="project" value="TreeGrafter"/>
</dbReference>
<dbReference type="InterPro" id="IPR018280">
    <property type="entry name" value="Ribosomal_uS3_CS"/>
</dbReference>
<comment type="function">
    <text evidence="6 8">Binds the lower part of the 30S subunit head. Binds mRNA in the 70S ribosome, positioning it for translation.</text>
</comment>
<feature type="domain" description="KH type-2" evidence="10">
    <location>
        <begin position="39"/>
        <end position="107"/>
    </location>
</feature>
<evidence type="ECO:0000256" key="2">
    <source>
        <dbReference type="ARBA" id="ARBA00022730"/>
    </source>
</evidence>
<dbReference type="InterPro" id="IPR005704">
    <property type="entry name" value="Ribosomal_uS3_bac-typ"/>
</dbReference>
<dbReference type="HAMAP" id="MF_01309_B">
    <property type="entry name" value="Ribosomal_uS3_B"/>
    <property type="match status" value="1"/>
</dbReference>
<evidence type="ECO:0000256" key="4">
    <source>
        <dbReference type="ARBA" id="ARBA00022980"/>
    </source>
</evidence>
<evidence type="ECO:0000259" key="10">
    <source>
        <dbReference type="PROSITE" id="PS50823"/>
    </source>
</evidence>
<keyword evidence="3 8" id="KW-0694">RNA-binding</keyword>
<dbReference type="PROSITE" id="PS00548">
    <property type="entry name" value="RIBOSOMAL_S3"/>
    <property type="match status" value="1"/>
</dbReference>
<dbReference type="PANTHER" id="PTHR11760:SF19">
    <property type="entry name" value="SMALL RIBOSOMAL SUBUNIT PROTEIN US3C"/>
    <property type="match status" value="1"/>
</dbReference>
<protein>
    <recommendedName>
        <fullName evidence="7 8">Small ribosomal subunit protein uS3</fullName>
    </recommendedName>
</protein>
<sequence>MGQKINPILFRLGVNCTWSSRWFAQGSEYGNFLHEDLEIRKYLQSNLKHAGIAKILIERTHKKCRITVYSSRPGLIIGKKGTDIEKVRKKLAQMTASEIYLSVNEVSKPEINASLIAQSVAQQLEKRVVFRRAMKRAVQSAMRFGVEGIKIICSGRLNGLELSRTEWYLEGRVPLQTLRAHIDYGAAVADTAYGTCGVKVYVSLREPSDLDSARRPAEKDG</sequence>
<dbReference type="OrthoDB" id="9806396at2"/>
<dbReference type="CDD" id="cd02412">
    <property type="entry name" value="KH-II_30S_S3"/>
    <property type="match status" value="1"/>
</dbReference>
<dbReference type="GO" id="GO:0006412">
    <property type="term" value="P:translation"/>
    <property type="evidence" value="ECO:0007669"/>
    <property type="project" value="UniProtKB-UniRule"/>
</dbReference>
<dbReference type="GO" id="GO:0019843">
    <property type="term" value="F:rRNA binding"/>
    <property type="evidence" value="ECO:0007669"/>
    <property type="project" value="UniProtKB-UniRule"/>
</dbReference>
<dbReference type="InterPro" id="IPR036419">
    <property type="entry name" value="Ribosomal_S3_C_sf"/>
</dbReference>
<name>A0A0G3I1S5_LIBAF</name>
<keyword evidence="2 8" id="KW-0699">rRNA-binding</keyword>
<evidence type="ECO:0000256" key="5">
    <source>
        <dbReference type="ARBA" id="ARBA00023274"/>
    </source>
</evidence>
<dbReference type="InterPro" id="IPR004087">
    <property type="entry name" value="KH_dom"/>
</dbReference>
<dbReference type="GO" id="GO:0003729">
    <property type="term" value="F:mRNA binding"/>
    <property type="evidence" value="ECO:0007669"/>
    <property type="project" value="UniProtKB-UniRule"/>
</dbReference>
<dbReference type="Pfam" id="PF07650">
    <property type="entry name" value="KH_2"/>
    <property type="match status" value="1"/>
</dbReference>
<reference evidence="11 12" key="1">
    <citation type="journal article" date="2015" name="Genome Announc.">
        <title>Complete Genome Sequence of 'Candidatus Liberibacter africanus,' a Bacterium Associated with Citrus Huanglongbing.</title>
        <authorList>
            <person name="Lin H."/>
            <person name="Pietersen G."/>
            <person name="Han C."/>
            <person name="Read D.A."/>
            <person name="Lou B."/>
            <person name="Gupta G."/>
            <person name="Civerolo E.L."/>
        </authorList>
    </citation>
    <scope>NUCLEOTIDE SEQUENCE [LARGE SCALE GENOMIC DNA]</scope>
    <source>
        <strain evidence="11 12">PTSAPSY</strain>
    </source>
</reference>
<evidence type="ECO:0000256" key="3">
    <source>
        <dbReference type="ARBA" id="ARBA00022884"/>
    </source>
</evidence>
<dbReference type="Proteomes" id="UP000035503">
    <property type="component" value="Chromosome"/>
</dbReference>
<dbReference type="SUPFAM" id="SSF54814">
    <property type="entry name" value="Prokaryotic type KH domain (KH-domain type II)"/>
    <property type="match status" value="1"/>
</dbReference>
<evidence type="ECO:0000313" key="12">
    <source>
        <dbReference type="Proteomes" id="UP000035503"/>
    </source>
</evidence>
<dbReference type="STRING" id="1277257.G293_00930"/>
<dbReference type="PANTHER" id="PTHR11760">
    <property type="entry name" value="30S/40S RIBOSOMAL PROTEIN S3"/>
    <property type="match status" value="1"/>
</dbReference>
<accession>A0A0G3I1S5</accession>
<dbReference type="RefSeq" id="WP_047263901.1">
    <property type="nucleotide sequence ID" value="NZ_CP004021.1"/>
</dbReference>
<evidence type="ECO:0000256" key="7">
    <source>
        <dbReference type="ARBA" id="ARBA00035257"/>
    </source>
</evidence>
<dbReference type="InterPro" id="IPR057258">
    <property type="entry name" value="Ribosomal_uS3"/>
</dbReference>
<comment type="similarity">
    <text evidence="1 8 9">Belongs to the universal ribosomal protein uS3 family.</text>
</comment>
<keyword evidence="4 8" id="KW-0689">Ribosomal protein</keyword>
<dbReference type="InterPro" id="IPR004044">
    <property type="entry name" value="KH_dom_type_2"/>
</dbReference>
<evidence type="ECO:0000313" key="11">
    <source>
        <dbReference type="EMBL" id="AKK19824.1"/>
    </source>
</evidence>
<dbReference type="Gene3D" id="3.30.1140.32">
    <property type="entry name" value="Ribosomal protein S3, C-terminal domain"/>
    <property type="match status" value="1"/>
</dbReference>
<dbReference type="PROSITE" id="PS50823">
    <property type="entry name" value="KH_TYPE_2"/>
    <property type="match status" value="1"/>
</dbReference>
<dbReference type="Gene3D" id="3.30.300.20">
    <property type="match status" value="1"/>
</dbReference>
<evidence type="ECO:0000256" key="9">
    <source>
        <dbReference type="RuleBase" id="RU003624"/>
    </source>
</evidence>
<dbReference type="Pfam" id="PF00189">
    <property type="entry name" value="Ribosomal_S3_C"/>
    <property type="match status" value="1"/>
</dbReference>
<keyword evidence="5 8" id="KW-0687">Ribonucleoprotein</keyword>
<dbReference type="NCBIfam" id="TIGR01009">
    <property type="entry name" value="rpsC_bact"/>
    <property type="match status" value="1"/>
</dbReference>
<comment type="subunit">
    <text evidence="8">Part of the 30S ribosomal subunit. Forms a tight complex with proteins S10 and S14.</text>
</comment>
<evidence type="ECO:0000256" key="6">
    <source>
        <dbReference type="ARBA" id="ARBA00024998"/>
    </source>
</evidence>